<dbReference type="GO" id="GO:0016020">
    <property type="term" value="C:membrane"/>
    <property type="evidence" value="ECO:0007669"/>
    <property type="project" value="UniProtKB-SubCell"/>
</dbReference>
<dbReference type="AlphaFoldDB" id="A0A7W5CAC1"/>
<gene>
    <name evidence="7" type="ORF">FHS16_004132</name>
</gene>
<evidence type="ECO:0000259" key="6">
    <source>
        <dbReference type="Pfam" id="PF07291"/>
    </source>
</evidence>
<keyword evidence="8" id="KW-1185">Reference proteome</keyword>
<evidence type="ECO:0000256" key="3">
    <source>
        <dbReference type="ARBA" id="ARBA00022989"/>
    </source>
</evidence>
<dbReference type="RefSeq" id="WP_183566785.1">
    <property type="nucleotide sequence ID" value="NZ_CBCSLB010000013.1"/>
</dbReference>
<evidence type="ECO:0000256" key="5">
    <source>
        <dbReference type="SAM" id="Phobius"/>
    </source>
</evidence>
<accession>A0A7W5CAC1</accession>
<evidence type="ECO:0000313" key="7">
    <source>
        <dbReference type="EMBL" id="MBB3154056.1"/>
    </source>
</evidence>
<evidence type="ECO:0000313" key="8">
    <source>
        <dbReference type="Proteomes" id="UP000518605"/>
    </source>
</evidence>
<feature type="transmembrane region" description="Helical" evidence="5">
    <location>
        <begin position="6"/>
        <end position="31"/>
    </location>
</feature>
<feature type="transmembrane region" description="Helical" evidence="5">
    <location>
        <begin position="43"/>
        <end position="65"/>
    </location>
</feature>
<proteinExistence type="predicted"/>
<dbReference type="UniPathway" id="UPA00895"/>
<dbReference type="InterPro" id="IPR009908">
    <property type="entry name" value="Methylamine_util_MauE"/>
</dbReference>
<comment type="subcellular location">
    <subcellularLocation>
        <location evidence="1">Membrane</location>
        <topology evidence="1">Multi-pass membrane protein</topology>
    </subcellularLocation>
</comment>
<dbReference type="EMBL" id="JACHXW010000013">
    <property type="protein sequence ID" value="MBB3154056.1"/>
    <property type="molecule type" value="Genomic_DNA"/>
</dbReference>
<protein>
    <recommendedName>
        <fullName evidence="6">Methylamine utilisation protein MauE domain-containing protein</fullName>
    </recommendedName>
</protein>
<evidence type="ECO:0000256" key="4">
    <source>
        <dbReference type="ARBA" id="ARBA00023136"/>
    </source>
</evidence>
<evidence type="ECO:0000256" key="1">
    <source>
        <dbReference type="ARBA" id="ARBA00004141"/>
    </source>
</evidence>
<keyword evidence="3 5" id="KW-1133">Transmembrane helix</keyword>
<evidence type="ECO:0000256" key="2">
    <source>
        <dbReference type="ARBA" id="ARBA00022692"/>
    </source>
</evidence>
<dbReference type="Proteomes" id="UP000518605">
    <property type="component" value="Unassembled WGS sequence"/>
</dbReference>
<dbReference type="GO" id="GO:0030416">
    <property type="term" value="P:methylamine metabolic process"/>
    <property type="evidence" value="ECO:0007669"/>
    <property type="project" value="InterPro"/>
</dbReference>
<feature type="transmembrane region" description="Helical" evidence="5">
    <location>
        <begin position="71"/>
        <end position="92"/>
    </location>
</feature>
<name>A0A7W5CAC1_9BACL</name>
<reference evidence="7 8" key="1">
    <citation type="submission" date="2020-08" db="EMBL/GenBank/DDBJ databases">
        <title>Genomic Encyclopedia of Type Strains, Phase III (KMG-III): the genomes of soil and plant-associated and newly described type strains.</title>
        <authorList>
            <person name="Whitman W."/>
        </authorList>
    </citation>
    <scope>NUCLEOTIDE SEQUENCE [LARGE SCALE GENOMIC DNA]</scope>
    <source>
        <strain evidence="7 8">CECT 8234</strain>
    </source>
</reference>
<feature type="transmembrane region" description="Helical" evidence="5">
    <location>
        <begin position="143"/>
        <end position="162"/>
    </location>
</feature>
<keyword evidence="4 5" id="KW-0472">Membrane</keyword>
<sequence length="176" mass="20261">MENILALITVLLSFVFLISFCAKAFAFFSFIDSITQFGIVPKRYVRAVAWCVLIAEAVLAVGLLFSSSPRYFFMMAGLMLFALTGALGHAYVNKNSVHCSCFGESNEKTHLPFAILRNMILITLCLYVLLMDQVQIHFEFERMHLFLVLVECSLIIHFFLLFRRMRKGSYERFDIE</sequence>
<keyword evidence="2 5" id="KW-0812">Transmembrane</keyword>
<comment type="caution">
    <text evidence="7">The sequence shown here is derived from an EMBL/GenBank/DDBJ whole genome shotgun (WGS) entry which is preliminary data.</text>
</comment>
<feature type="transmembrane region" description="Helical" evidence="5">
    <location>
        <begin position="113"/>
        <end position="131"/>
    </location>
</feature>
<dbReference type="Pfam" id="PF07291">
    <property type="entry name" value="MauE"/>
    <property type="match status" value="1"/>
</dbReference>
<organism evidence="7 8">
    <name type="scientific">Paenibacillus endophyticus</name>
    <dbReference type="NCBI Taxonomy" id="1294268"/>
    <lineage>
        <taxon>Bacteria</taxon>
        <taxon>Bacillati</taxon>
        <taxon>Bacillota</taxon>
        <taxon>Bacilli</taxon>
        <taxon>Bacillales</taxon>
        <taxon>Paenibacillaceae</taxon>
        <taxon>Paenibacillus</taxon>
    </lineage>
</organism>
<feature type="domain" description="Methylamine utilisation protein MauE" evidence="6">
    <location>
        <begin position="1"/>
        <end position="130"/>
    </location>
</feature>